<evidence type="ECO:0000256" key="1">
    <source>
        <dbReference type="ARBA" id="ARBA00004123"/>
    </source>
</evidence>
<dbReference type="InterPro" id="IPR050936">
    <property type="entry name" value="AP-1-like"/>
</dbReference>
<evidence type="ECO:0000313" key="4">
    <source>
        <dbReference type="EMBL" id="ORY48081.1"/>
    </source>
</evidence>
<keyword evidence="5" id="KW-1185">Reference proteome</keyword>
<protein>
    <recommendedName>
        <fullName evidence="6">BZIP domain-containing protein</fullName>
    </recommendedName>
</protein>
<gene>
    <name evidence="4" type="ORF">BCR33DRAFT_714516</name>
</gene>
<comment type="caution">
    <text evidence="4">The sequence shown here is derived from an EMBL/GenBank/DDBJ whole genome shotgun (WGS) entry which is preliminary data.</text>
</comment>
<dbReference type="OrthoDB" id="10378542at2759"/>
<dbReference type="Gene3D" id="1.20.5.170">
    <property type="match status" value="1"/>
</dbReference>
<dbReference type="PANTHER" id="PTHR40621">
    <property type="entry name" value="TRANSCRIPTION FACTOR KAPC-RELATED"/>
    <property type="match status" value="1"/>
</dbReference>
<keyword evidence="2" id="KW-0539">Nucleus</keyword>
<evidence type="ECO:0000313" key="5">
    <source>
        <dbReference type="Proteomes" id="UP000193642"/>
    </source>
</evidence>
<dbReference type="GO" id="GO:0090575">
    <property type="term" value="C:RNA polymerase II transcription regulator complex"/>
    <property type="evidence" value="ECO:0007669"/>
    <property type="project" value="TreeGrafter"/>
</dbReference>
<name>A0A1Y2CM26_9FUNG</name>
<sequence>MESSASPSASDSLTRTPYNPHSGRGRKRSNQEPVSKRAMQLRDSQRLHRERKAKYLSDLEESVKKLTEENTKLKLKVAELELKGSLQPLTGHQQLPPVAACSNCSMERLKNSISANQIASLEAQILQLRSTSTSTFSHPSLHQPSNTTDITRIEAFIPADKANEFNNRIAQVEAELVSLPSLKNKYLVSVLKDLVIKNETETDKVKALHQGKEIARVYNRLYSDCSLMDRVRVVEILAEFQDCMKSTHLVCSKKY</sequence>
<dbReference type="CDD" id="cd14688">
    <property type="entry name" value="bZIP_YAP"/>
    <property type="match status" value="1"/>
</dbReference>
<proteinExistence type="predicted"/>
<organism evidence="4 5">
    <name type="scientific">Rhizoclosmatium globosum</name>
    <dbReference type="NCBI Taxonomy" id="329046"/>
    <lineage>
        <taxon>Eukaryota</taxon>
        <taxon>Fungi</taxon>
        <taxon>Fungi incertae sedis</taxon>
        <taxon>Chytridiomycota</taxon>
        <taxon>Chytridiomycota incertae sedis</taxon>
        <taxon>Chytridiomycetes</taxon>
        <taxon>Chytridiales</taxon>
        <taxon>Chytriomycetaceae</taxon>
        <taxon>Rhizoclosmatium</taxon>
    </lineage>
</organism>
<dbReference type="GO" id="GO:0001228">
    <property type="term" value="F:DNA-binding transcription activator activity, RNA polymerase II-specific"/>
    <property type="evidence" value="ECO:0007669"/>
    <property type="project" value="TreeGrafter"/>
</dbReference>
<reference evidence="4 5" key="1">
    <citation type="submission" date="2016-07" db="EMBL/GenBank/DDBJ databases">
        <title>Pervasive Adenine N6-methylation of Active Genes in Fungi.</title>
        <authorList>
            <consortium name="DOE Joint Genome Institute"/>
            <person name="Mondo S.J."/>
            <person name="Dannebaum R.O."/>
            <person name="Kuo R.C."/>
            <person name="Labutti K."/>
            <person name="Haridas S."/>
            <person name="Kuo A."/>
            <person name="Salamov A."/>
            <person name="Ahrendt S.R."/>
            <person name="Lipzen A."/>
            <person name="Sullivan W."/>
            <person name="Andreopoulos W.B."/>
            <person name="Clum A."/>
            <person name="Lindquist E."/>
            <person name="Daum C."/>
            <person name="Ramamoorthy G.K."/>
            <person name="Gryganskyi A."/>
            <person name="Culley D."/>
            <person name="Magnuson J.K."/>
            <person name="James T.Y."/>
            <person name="O'Malley M.A."/>
            <person name="Stajich J.E."/>
            <person name="Spatafora J.W."/>
            <person name="Visel A."/>
            <person name="Grigoriev I.V."/>
        </authorList>
    </citation>
    <scope>NUCLEOTIDE SEQUENCE [LARGE SCALE GENOMIC DNA]</scope>
    <source>
        <strain evidence="4 5">JEL800</strain>
    </source>
</reference>
<dbReference type="InterPro" id="IPR046347">
    <property type="entry name" value="bZIP_sf"/>
</dbReference>
<comment type="subcellular location">
    <subcellularLocation>
        <location evidence="1">Nucleus</location>
    </subcellularLocation>
</comment>
<feature type="compositionally biased region" description="Low complexity" evidence="3">
    <location>
        <begin position="1"/>
        <end position="12"/>
    </location>
</feature>
<evidence type="ECO:0000256" key="2">
    <source>
        <dbReference type="ARBA" id="ARBA00023242"/>
    </source>
</evidence>
<feature type="region of interest" description="Disordered" evidence="3">
    <location>
        <begin position="1"/>
        <end position="50"/>
    </location>
</feature>
<dbReference type="GO" id="GO:0000976">
    <property type="term" value="F:transcription cis-regulatory region binding"/>
    <property type="evidence" value="ECO:0007669"/>
    <property type="project" value="InterPro"/>
</dbReference>
<dbReference type="AlphaFoldDB" id="A0A1Y2CM26"/>
<accession>A0A1Y2CM26</accession>
<dbReference type="PANTHER" id="PTHR40621:SF6">
    <property type="entry name" value="AP-1-LIKE TRANSCRIPTION FACTOR YAP1-RELATED"/>
    <property type="match status" value="1"/>
</dbReference>
<dbReference type="SUPFAM" id="SSF57959">
    <property type="entry name" value="Leucine zipper domain"/>
    <property type="match status" value="1"/>
</dbReference>
<evidence type="ECO:0008006" key="6">
    <source>
        <dbReference type="Google" id="ProtNLM"/>
    </source>
</evidence>
<evidence type="ECO:0000256" key="3">
    <source>
        <dbReference type="SAM" id="MobiDB-lite"/>
    </source>
</evidence>
<dbReference type="Proteomes" id="UP000193642">
    <property type="component" value="Unassembled WGS sequence"/>
</dbReference>
<dbReference type="EMBL" id="MCGO01000012">
    <property type="protein sequence ID" value="ORY48081.1"/>
    <property type="molecule type" value="Genomic_DNA"/>
</dbReference>